<organism evidence="1 2">
    <name type="scientific">Mycetohabitans rhizoxinica (strain DSM 19002 / CIP 109453 / HKI 454)</name>
    <name type="common">Paraburkholderia rhizoxinica</name>
    <dbReference type="NCBI Taxonomy" id="882378"/>
    <lineage>
        <taxon>Bacteria</taxon>
        <taxon>Pseudomonadati</taxon>
        <taxon>Pseudomonadota</taxon>
        <taxon>Betaproteobacteria</taxon>
        <taxon>Burkholderiales</taxon>
        <taxon>Burkholderiaceae</taxon>
        <taxon>Mycetohabitans</taxon>
    </lineage>
</organism>
<evidence type="ECO:0000313" key="2">
    <source>
        <dbReference type="Proteomes" id="UP000007437"/>
    </source>
</evidence>
<name>E5AT66_MYCRK</name>
<dbReference type="AlphaFoldDB" id="E5AT66"/>
<gene>
    <name evidence="1" type="ordered locus">RBRH_02457</name>
</gene>
<evidence type="ECO:0000313" key="1">
    <source>
        <dbReference type="EMBL" id="CBW75740.1"/>
    </source>
</evidence>
<sequence>MLVAAPFKLGIASGVPHLGCRTYQRRWRSGKGKLQLSR</sequence>
<protein>
    <submittedName>
        <fullName evidence="1">Uncharacterized protein</fullName>
    </submittedName>
</protein>
<reference evidence="1 2" key="1">
    <citation type="journal article" date="2011" name="J. Bacteriol.">
        <title>Complete genome sequence of Burkholderia rhizoxinica, an endosymbiont of Rhizopus microsporus.</title>
        <authorList>
            <person name="Lackner G."/>
            <person name="Moebius N."/>
            <person name="Partida-Martinez L."/>
            <person name="Hertweck C."/>
        </authorList>
    </citation>
    <scope>NUCLEOTIDE SEQUENCE [LARGE SCALE GENOMIC DNA]</scope>
    <source>
        <strain evidence="2">DSM 19002 / CIP 109453 / HKI 454</strain>
    </source>
</reference>
<accession>E5AT66</accession>
<proteinExistence type="predicted"/>
<dbReference type="HOGENOM" id="CLU_3325750_0_0_4"/>
<dbReference type="EMBL" id="FR687359">
    <property type="protein sequence ID" value="CBW75740.1"/>
    <property type="molecule type" value="Genomic_DNA"/>
</dbReference>
<dbReference type="KEGG" id="brh:RBRH_02457"/>
<dbReference type="Proteomes" id="UP000007437">
    <property type="component" value="Chromosome"/>
</dbReference>